<accession>A0A8J4SIH9</accession>
<feature type="transmembrane region" description="Helical" evidence="11">
    <location>
        <begin position="381"/>
        <end position="399"/>
    </location>
</feature>
<evidence type="ECO:0008006" key="17">
    <source>
        <dbReference type="Google" id="ProtNLM"/>
    </source>
</evidence>
<dbReference type="PROSITE" id="PS51098">
    <property type="entry name" value="PTS_EIIB_TYPE_1"/>
    <property type="match status" value="1"/>
</dbReference>
<feature type="domain" description="PTS EIIC type-1" evidence="14">
    <location>
        <begin position="106"/>
        <end position="460"/>
    </location>
</feature>
<name>A0A8J4SIH9_9STRA</name>
<organism evidence="15 16">
    <name type="scientific">Phytophthora kernoviae 00238/432</name>
    <dbReference type="NCBI Taxonomy" id="1284355"/>
    <lineage>
        <taxon>Eukaryota</taxon>
        <taxon>Sar</taxon>
        <taxon>Stramenopiles</taxon>
        <taxon>Oomycota</taxon>
        <taxon>Peronosporomycetes</taxon>
        <taxon>Peronosporales</taxon>
        <taxon>Peronosporaceae</taxon>
        <taxon>Phytophthora</taxon>
    </lineage>
</organism>
<dbReference type="AlphaFoldDB" id="A0A8J4SIH9"/>
<keyword evidence="9 11" id="KW-1133">Transmembrane helix</keyword>
<feature type="transmembrane region" description="Helical" evidence="11">
    <location>
        <begin position="308"/>
        <end position="334"/>
    </location>
</feature>
<protein>
    <recommendedName>
        <fullName evidence="17">PTS beta-glucoside transporter subunit EIIBCA</fullName>
    </recommendedName>
</protein>
<evidence type="ECO:0000256" key="10">
    <source>
        <dbReference type="ARBA" id="ARBA00023136"/>
    </source>
</evidence>
<evidence type="ECO:0000256" key="9">
    <source>
        <dbReference type="ARBA" id="ARBA00022989"/>
    </source>
</evidence>
<dbReference type="InterPro" id="IPR013013">
    <property type="entry name" value="PTS_EIIC_1"/>
</dbReference>
<dbReference type="SUPFAM" id="SSF51261">
    <property type="entry name" value="Duplicated hybrid motif"/>
    <property type="match status" value="1"/>
</dbReference>
<keyword evidence="3" id="KW-1003">Cell membrane</keyword>
<dbReference type="InterPro" id="IPR050558">
    <property type="entry name" value="PTS_Sugar-Specific_Components"/>
</dbReference>
<keyword evidence="10 11" id="KW-0472">Membrane</keyword>
<evidence type="ECO:0000313" key="15">
    <source>
        <dbReference type="EMBL" id="KAF4325891.1"/>
    </source>
</evidence>
<dbReference type="InterPro" id="IPR011055">
    <property type="entry name" value="Dup_hybrid_motif"/>
</dbReference>
<dbReference type="Pfam" id="PF00367">
    <property type="entry name" value="PTS_EIIB"/>
    <property type="match status" value="1"/>
</dbReference>
<dbReference type="NCBIfam" id="TIGR00830">
    <property type="entry name" value="PTBA"/>
    <property type="match status" value="1"/>
</dbReference>
<keyword evidence="4" id="KW-0762">Sugar transport</keyword>
<feature type="transmembrane region" description="Helical" evidence="11">
    <location>
        <begin position="207"/>
        <end position="229"/>
    </location>
</feature>
<dbReference type="Gene3D" id="3.30.1360.60">
    <property type="entry name" value="Glucose permease domain IIB"/>
    <property type="match status" value="1"/>
</dbReference>
<evidence type="ECO:0000259" key="12">
    <source>
        <dbReference type="PROSITE" id="PS51093"/>
    </source>
</evidence>
<keyword evidence="2" id="KW-0813">Transport</keyword>
<dbReference type="CDD" id="cd00212">
    <property type="entry name" value="PTS_IIB_glc"/>
    <property type="match status" value="1"/>
</dbReference>
<comment type="caution">
    <text evidence="15">The sequence shown here is derived from an EMBL/GenBank/DDBJ whole genome shotgun (WGS) entry which is preliminary data.</text>
</comment>
<evidence type="ECO:0000256" key="2">
    <source>
        <dbReference type="ARBA" id="ARBA00022448"/>
    </source>
</evidence>
<dbReference type="NCBIfam" id="TIGR01995">
    <property type="entry name" value="PTS-II-ABC-beta"/>
    <property type="match status" value="1"/>
</dbReference>
<keyword evidence="8" id="KW-0418">Kinase</keyword>
<dbReference type="GO" id="GO:0015771">
    <property type="term" value="P:trehalose transport"/>
    <property type="evidence" value="ECO:0007669"/>
    <property type="project" value="TreeGrafter"/>
</dbReference>
<reference evidence="15" key="2">
    <citation type="submission" date="2020-02" db="EMBL/GenBank/DDBJ databases">
        <authorList>
            <person name="Studholme D.J."/>
        </authorList>
    </citation>
    <scope>NUCLEOTIDE SEQUENCE</scope>
    <source>
        <strain evidence="15">00238/432</strain>
    </source>
</reference>
<keyword evidence="6" id="KW-0598">Phosphotransferase system</keyword>
<evidence type="ECO:0000256" key="7">
    <source>
        <dbReference type="ARBA" id="ARBA00022692"/>
    </source>
</evidence>
<evidence type="ECO:0000313" key="16">
    <source>
        <dbReference type="Proteomes" id="UP000702964"/>
    </source>
</evidence>
<dbReference type="InterPro" id="IPR001127">
    <property type="entry name" value="PTS_EIIA_1_perm"/>
</dbReference>
<dbReference type="InterPro" id="IPR018113">
    <property type="entry name" value="PTrfase_EIIB_Cys"/>
</dbReference>
<feature type="domain" description="PTS EIIB type-1" evidence="13">
    <location>
        <begin position="4"/>
        <end position="86"/>
    </location>
</feature>
<feature type="transmembrane region" description="Helical" evidence="11">
    <location>
        <begin position="115"/>
        <end position="138"/>
    </location>
</feature>
<evidence type="ECO:0000256" key="4">
    <source>
        <dbReference type="ARBA" id="ARBA00022597"/>
    </source>
</evidence>
<dbReference type="PANTHER" id="PTHR30175">
    <property type="entry name" value="PHOSPHOTRANSFERASE SYSTEM TRANSPORT PROTEIN"/>
    <property type="match status" value="1"/>
</dbReference>
<dbReference type="PROSITE" id="PS01035">
    <property type="entry name" value="PTS_EIIB_TYPE_1_CYS"/>
    <property type="match status" value="1"/>
</dbReference>
<dbReference type="GO" id="GO:0008982">
    <property type="term" value="F:protein-N(PI)-phosphohistidine-sugar phosphotransferase activity"/>
    <property type="evidence" value="ECO:0007669"/>
    <property type="project" value="InterPro"/>
</dbReference>
<feature type="transmembrane region" description="Helical" evidence="11">
    <location>
        <begin position="419"/>
        <end position="444"/>
    </location>
</feature>
<evidence type="ECO:0000256" key="8">
    <source>
        <dbReference type="ARBA" id="ARBA00022777"/>
    </source>
</evidence>
<dbReference type="FunFam" id="2.70.70.10:FF:000001">
    <property type="entry name" value="PTS system glucose-specific IIA component"/>
    <property type="match status" value="1"/>
</dbReference>
<evidence type="ECO:0000256" key="6">
    <source>
        <dbReference type="ARBA" id="ARBA00022683"/>
    </source>
</evidence>
<dbReference type="Pfam" id="PF00358">
    <property type="entry name" value="PTS_EIIA_1"/>
    <property type="match status" value="1"/>
</dbReference>
<evidence type="ECO:0000256" key="5">
    <source>
        <dbReference type="ARBA" id="ARBA00022679"/>
    </source>
</evidence>
<dbReference type="SUPFAM" id="SSF55604">
    <property type="entry name" value="Glucose permease domain IIB"/>
    <property type="match status" value="1"/>
</dbReference>
<dbReference type="GO" id="GO:0016301">
    <property type="term" value="F:kinase activity"/>
    <property type="evidence" value="ECO:0007669"/>
    <property type="project" value="UniProtKB-KW"/>
</dbReference>
<feature type="transmembrane region" description="Helical" evidence="11">
    <location>
        <begin position="354"/>
        <end position="374"/>
    </location>
</feature>
<proteinExistence type="predicted"/>
<dbReference type="Proteomes" id="UP000702964">
    <property type="component" value="Unassembled WGS sequence"/>
</dbReference>
<dbReference type="Pfam" id="PF02378">
    <property type="entry name" value="PTS_EIIC"/>
    <property type="match status" value="1"/>
</dbReference>
<dbReference type="InterPro" id="IPR036878">
    <property type="entry name" value="Glu_permease_IIB"/>
</dbReference>
<feature type="transmembrane region" description="Helical" evidence="11">
    <location>
        <begin position="144"/>
        <end position="163"/>
    </location>
</feature>
<dbReference type="GO" id="GO:0005886">
    <property type="term" value="C:plasma membrane"/>
    <property type="evidence" value="ECO:0007669"/>
    <property type="project" value="UniProtKB-SubCell"/>
</dbReference>
<sequence length="613" mass="64503">MDKQQLSKDILKLVGGEENIDQVTHCMTRLRFNLNDNKKADKATLKNTPGVMGVMENGGQFQVIIGNDVPVVYNALVGNMSKSPDTKQAASSETGKKKNPLSAVFDFISGVFTPILPAITGAGMLKGIVALLLTFGWIDAASSTYIILSAIGDGAFYFLPIILGISTARKLGSNMYIGAAIGASVMHPTITALLAPGENVSFIGLPVVAATYASSVIPILIAIWLASYVEKAIDKVTHASLKLIVVPTVTLLIIVPVMMIAVGPLGVIIGNGLTDGINWLFNNAGLFAGLLVGGTFSLLIITGMHYALVPIMIGSIATLGFDYLIPLMMVANFAQAGSALGVSLKSKNKQIKSMSASTGVTALMGITEPAMYGVNMRFKKPFVAALIGAAVSGAFISFFQTKAYVMGGLAGLSGIPMIIGPTFVYALIGIIIAVVVSAILTYILGFEDVPEAVQAVIEETKALDQEVFSPITGEVKSLSEVPDPAFSEEIMGRGFAIQPSEGRVVSPINGTVFSLSKSGHAIGLVSDNGAEMLIHIGIDTVKLKGQFFSPKVQAGAKVAVGDVLMEFDREEIEKAGYTTITPVIVTNMHQYNSIESAGRTAIKEQELLFTAKA</sequence>
<dbReference type="PROSITE" id="PS00371">
    <property type="entry name" value="PTS_EIIA_TYPE_1_HIS"/>
    <property type="match status" value="1"/>
</dbReference>
<feature type="transmembrane region" description="Helical" evidence="11">
    <location>
        <begin position="279"/>
        <end position="301"/>
    </location>
</feature>
<reference evidence="15" key="1">
    <citation type="journal article" date="2015" name="Genom Data">
        <title>Draft genome sequences of Phytophthora kernoviae and Phytophthora ramorum lineage EU2 from Scotland.</title>
        <authorList>
            <person name="Sambles C."/>
            <person name="Schlenzig A."/>
            <person name="O'Neill P."/>
            <person name="Grant M."/>
            <person name="Studholme D.J."/>
        </authorList>
    </citation>
    <scope>NUCLEOTIDE SEQUENCE</scope>
    <source>
        <strain evidence="15">00238/432</strain>
    </source>
</reference>
<evidence type="ECO:0000256" key="3">
    <source>
        <dbReference type="ARBA" id="ARBA00022475"/>
    </source>
</evidence>
<dbReference type="Gene3D" id="2.70.70.10">
    <property type="entry name" value="Glucose Permease (Domain IIA)"/>
    <property type="match status" value="1"/>
</dbReference>
<dbReference type="InterPro" id="IPR001996">
    <property type="entry name" value="PTS_IIB_1"/>
</dbReference>
<comment type="subcellular location">
    <subcellularLocation>
        <location evidence="1">Cell membrane</location>
        <topology evidence="1">Multi-pass membrane protein</topology>
    </subcellularLocation>
</comment>
<dbReference type="FunFam" id="3.30.1360.60:FF:000001">
    <property type="entry name" value="PTS system glucose-specific IIBC component PtsG"/>
    <property type="match status" value="1"/>
</dbReference>
<feature type="domain" description="PTS EIIA type-1" evidence="12">
    <location>
        <begin position="483"/>
        <end position="587"/>
    </location>
</feature>
<dbReference type="GO" id="GO:0009401">
    <property type="term" value="P:phosphoenolpyruvate-dependent sugar phosphotransferase system"/>
    <property type="evidence" value="ECO:0007669"/>
    <property type="project" value="UniProtKB-KW"/>
</dbReference>
<keyword evidence="5" id="KW-0808">Transferase</keyword>
<feature type="transmembrane region" description="Helical" evidence="11">
    <location>
        <begin position="241"/>
        <end position="267"/>
    </location>
</feature>
<evidence type="ECO:0000256" key="1">
    <source>
        <dbReference type="ARBA" id="ARBA00004651"/>
    </source>
</evidence>
<dbReference type="EMBL" id="AOFI03000002">
    <property type="protein sequence ID" value="KAF4325891.1"/>
    <property type="molecule type" value="Genomic_DNA"/>
</dbReference>
<dbReference type="PROSITE" id="PS51103">
    <property type="entry name" value="PTS_EIIC_TYPE_1"/>
    <property type="match status" value="1"/>
</dbReference>
<evidence type="ECO:0000256" key="11">
    <source>
        <dbReference type="SAM" id="Phobius"/>
    </source>
</evidence>
<evidence type="ECO:0000259" key="13">
    <source>
        <dbReference type="PROSITE" id="PS51098"/>
    </source>
</evidence>
<dbReference type="PANTHER" id="PTHR30175:SF1">
    <property type="entry name" value="PTS SYSTEM ARBUTIN-, CELLOBIOSE-, AND SALICIN-SPECIFIC EIIBC COMPONENT-RELATED"/>
    <property type="match status" value="1"/>
</dbReference>
<dbReference type="InterPro" id="IPR003352">
    <property type="entry name" value="PTS_EIIC"/>
</dbReference>
<dbReference type="InterPro" id="IPR011297">
    <property type="entry name" value="PTS_IIABC_b_glu"/>
</dbReference>
<feature type="transmembrane region" description="Helical" evidence="11">
    <location>
        <begin position="175"/>
        <end position="195"/>
    </location>
</feature>
<dbReference type="PROSITE" id="PS51093">
    <property type="entry name" value="PTS_EIIA_TYPE_1"/>
    <property type="match status" value="1"/>
</dbReference>
<evidence type="ECO:0000259" key="14">
    <source>
        <dbReference type="PROSITE" id="PS51103"/>
    </source>
</evidence>
<dbReference type="GO" id="GO:0090589">
    <property type="term" value="F:protein-phosphocysteine-trehalose phosphotransferase system transporter activity"/>
    <property type="evidence" value="ECO:0007669"/>
    <property type="project" value="TreeGrafter"/>
</dbReference>
<keyword evidence="7 11" id="KW-0812">Transmembrane</keyword>
<gene>
    <name evidence="15" type="ORF">G195_000525</name>
</gene>